<dbReference type="RefSeq" id="WP_243013191.1">
    <property type="nucleotide sequence ID" value="NZ_JALGAR010000006.1"/>
</dbReference>
<evidence type="ECO:0000313" key="1">
    <source>
        <dbReference type="EMBL" id="MCI4659700.1"/>
    </source>
</evidence>
<reference evidence="1" key="1">
    <citation type="submission" date="2022-03" db="EMBL/GenBank/DDBJ databases">
        <title>Cryobacterium sp. nov. strain ZS14-85, isolated from Antarctic soil.</title>
        <authorList>
            <person name="Li J."/>
            <person name="Niu G."/>
        </authorList>
    </citation>
    <scope>NUCLEOTIDE SEQUENCE</scope>
    <source>
        <strain evidence="1">ZS14-85</strain>
    </source>
</reference>
<dbReference type="Proteomes" id="UP001165341">
    <property type="component" value="Unassembled WGS sequence"/>
</dbReference>
<proteinExistence type="predicted"/>
<evidence type="ECO:0000313" key="2">
    <source>
        <dbReference type="Proteomes" id="UP001165341"/>
    </source>
</evidence>
<accession>A0AA41QY66</accession>
<comment type="caution">
    <text evidence="1">The sequence shown here is derived from an EMBL/GenBank/DDBJ whole genome shotgun (WGS) entry which is preliminary data.</text>
</comment>
<gene>
    <name evidence="1" type="ORF">MQH31_17990</name>
</gene>
<dbReference type="AlphaFoldDB" id="A0AA41QY66"/>
<organism evidence="1 2">
    <name type="scientific">Cryobacterium zhongshanensis</name>
    <dbReference type="NCBI Taxonomy" id="2928153"/>
    <lineage>
        <taxon>Bacteria</taxon>
        <taxon>Bacillati</taxon>
        <taxon>Actinomycetota</taxon>
        <taxon>Actinomycetes</taxon>
        <taxon>Micrococcales</taxon>
        <taxon>Microbacteriaceae</taxon>
        <taxon>Cryobacterium</taxon>
    </lineage>
</organism>
<sequence>MSTSLTPYDTGEILEPKVHGGTTGQVDFENEESSTMITVSARPTRGQDGVTVTIDTQTDDLVTVVINGDGHTEPISNRLAALIAALDARGVDGESIAMNYLVDVAAPDAGIEYDEATGAWQLVKASCIECGEGIAADDVHAGDGLCGSCVHNERRSG</sequence>
<protein>
    <submittedName>
        <fullName evidence="1">Uncharacterized protein</fullName>
    </submittedName>
</protein>
<keyword evidence="2" id="KW-1185">Reference proteome</keyword>
<name>A0AA41QY66_9MICO</name>
<dbReference type="EMBL" id="JALGAR010000006">
    <property type="protein sequence ID" value="MCI4659700.1"/>
    <property type="molecule type" value="Genomic_DNA"/>
</dbReference>